<keyword evidence="5 9" id="KW-1133">Transmembrane helix</keyword>
<feature type="compositionally biased region" description="Polar residues" evidence="8">
    <location>
        <begin position="13"/>
        <end position="31"/>
    </location>
</feature>
<evidence type="ECO:0000256" key="8">
    <source>
        <dbReference type="SAM" id="MobiDB-lite"/>
    </source>
</evidence>
<dbReference type="AlphaFoldDB" id="A0AA38RJM2"/>
<dbReference type="Gene3D" id="1.10.4160.10">
    <property type="entry name" value="Hydantoin permease"/>
    <property type="match status" value="1"/>
</dbReference>
<feature type="transmembrane region" description="Helical" evidence="9">
    <location>
        <begin position="342"/>
        <end position="367"/>
    </location>
</feature>
<keyword evidence="3 7" id="KW-0813">Transport</keyword>
<feature type="transmembrane region" description="Helical" evidence="9">
    <location>
        <begin position="77"/>
        <end position="98"/>
    </location>
</feature>
<dbReference type="EMBL" id="JANBVO010000027">
    <property type="protein sequence ID" value="KAJ9139135.1"/>
    <property type="molecule type" value="Genomic_DNA"/>
</dbReference>
<dbReference type="Proteomes" id="UP001174694">
    <property type="component" value="Unassembled WGS sequence"/>
</dbReference>
<dbReference type="PANTHER" id="PTHR31806:SF5">
    <property type="entry name" value="PURINE-CYTOSINE PERMEASE FCY21"/>
    <property type="match status" value="1"/>
</dbReference>
<gene>
    <name evidence="10" type="ORF">NKR23_g8085</name>
</gene>
<reference evidence="10" key="1">
    <citation type="submission" date="2022-07" db="EMBL/GenBank/DDBJ databases">
        <title>Fungi with potential for degradation of polypropylene.</title>
        <authorList>
            <person name="Gostincar C."/>
        </authorList>
    </citation>
    <scope>NUCLEOTIDE SEQUENCE</scope>
    <source>
        <strain evidence="10">EXF-13308</strain>
    </source>
</reference>
<comment type="similarity">
    <text evidence="2 7">Belongs to the purine-cytosine permease (2.A.39) family.</text>
</comment>
<sequence>MISKQDEEVGNPAQGTTEKSLSVGLNDTDSSRSVSDAQVDVVGGWRGFVSKVISFGRVETRGIAPIPFEERTVTKTVNIFTLWWCMNANMLPITFGMLGPSYGLGLRDSSLVILFFTLLTSTLPAYLSTLGPKTGMRQMIQARFSFGRYLVAVPVLLNLATLTGFCVIIVVIGGQCLSAVGNGHLSPAVGIVIVAVLSLIISFCGFNVLHIYERFAWIPAIISIVIATGCGGSHLKEQAPLEAPATAPAVLSFGMIVASYMLPWACLASDFTTYLDPKTSANRIFWYSFAGLSIPTILLMVLGAAIAGAVSSVPSWEAGYDENLVGGVMGAMLGPAHGFGKFVTVILSFTLLGNIAATSYSITLNFQILIPILKKVPRYVFAVILTAIIIPVGIKAASSFFDSLNNFIALIGYWSAAFLAILLVEHLWFRKGDCASYAPEAWDTAALLPPGIAALSACVLSFGLVIPSMEQIWWVGPIAEKTGDIGFELAFVVSALLYVPFRMLEKRLAGR</sequence>
<feature type="transmembrane region" description="Helical" evidence="9">
    <location>
        <begin position="247"/>
        <end position="272"/>
    </location>
</feature>
<evidence type="ECO:0000256" key="5">
    <source>
        <dbReference type="ARBA" id="ARBA00022989"/>
    </source>
</evidence>
<evidence type="ECO:0000313" key="11">
    <source>
        <dbReference type="Proteomes" id="UP001174694"/>
    </source>
</evidence>
<proteinExistence type="inferred from homology"/>
<evidence type="ECO:0000256" key="9">
    <source>
        <dbReference type="SAM" id="Phobius"/>
    </source>
</evidence>
<comment type="subcellular location">
    <subcellularLocation>
        <location evidence="1">Membrane</location>
        <topology evidence="1">Multi-pass membrane protein</topology>
    </subcellularLocation>
</comment>
<evidence type="ECO:0000256" key="6">
    <source>
        <dbReference type="ARBA" id="ARBA00023136"/>
    </source>
</evidence>
<dbReference type="Pfam" id="PF02133">
    <property type="entry name" value="Transp_cyt_pur"/>
    <property type="match status" value="1"/>
</dbReference>
<dbReference type="PANTHER" id="PTHR31806">
    <property type="entry name" value="PURINE-CYTOSINE PERMEASE FCY2-RELATED"/>
    <property type="match status" value="1"/>
</dbReference>
<evidence type="ECO:0000256" key="3">
    <source>
        <dbReference type="ARBA" id="ARBA00022448"/>
    </source>
</evidence>
<organism evidence="10 11">
    <name type="scientific">Pleurostoma richardsiae</name>
    <dbReference type="NCBI Taxonomy" id="41990"/>
    <lineage>
        <taxon>Eukaryota</taxon>
        <taxon>Fungi</taxon>
        <taxon>Dikarya</taxon>
        <taxon>Ascomycota</taxon>
        <taxon>Pezizomycotina</taxon>
        <taxon>Sordariomycetes</taxon>
        <taxon>Sordariomycetidae</taxon>
        <taxon>Calosphaeriales</taxon>
        <taxon>Pleurostomataceae</taxon>
        <taxon>Pleurostoma</taxon>
    </lineage>
</organism>
<feature type="transmembrane region" description="Helical" evidence="9">
    <location>
        <begin position="407"/>
        <end position="429"/>
    </location>
</feature>
<feature type="transmembrane region" description="Helical" evidence="9">
    <location>
        <begin position="441"/>
        <end position="465"/>
    </location>
</feature>
<dbReference type="PIRSF" id="PIRSF002744">
    <property type="entry name" value="Pur-cyt_permease"/>
    <property type="match status" value="1"/>
</dbReference>
<dbReference type="InterPro" id="IPR001248">
    <property type="entry name" value="Pur-cyt_permease"/>
</dbReference>
<feature type="transmembrane region" description="Helical" evidence="9">
    <location>
        <begin position="110"/>
        <end position="128"/>
    </location>
</feature>
<feature type="transmembrane region" description="Helical" evidence="9">
    <location>
        <begin position="185"/>
        <end position="209"/>
    </location>
</feature>
<keyword evidence="6 7" id="KW-0472">Membrane</keyword>
<dbReference type="GO" id="GO:0005886">
    <property type="term" value="C:plasma membrane"/>
    <property type="evidence" value="ECO:0007669"/>
    <property type="project" value="TreeGrafter"/>
</dbReference>
<evidence type="ECO:0000256" key="4">
    <source>
        <dbReference type="ARBA" id="ARBA00022692"/>
    </source>
</evidence>
<evidence type="ECO:0000313" key="10">
    <source>
        <dbReference type="EMBL" id="KAJ9139135.1"/>
    </source>
</evidence>
<name>A0AA38RJM2_9PEZI</name>
<feature type="transmembrane region" description="Helical" evidence="9">
    <location>
        <begin position="216"/>
        <end position="235"/>
    </location>
</feature>
<feature type="transmembrane region" description="Helical" evidence="9">
    <location>
        <begin position="284"/>
        <end position="310"/>
    </location>
</feature>
<feature type="region of interest" description="Disordered" evidence="8">
    <location>
        <begin position="1"/>
        <end position="31"/>
    </location>
</feature>
<protein>
    <submittedName>
        <fullName evidence="10">Cytosine-purine permease</fullName>
    </submittedName>
</protein>
<evidence type="ECO:0000256" key="1">
    <source>
        <dbReference type="ARBA" id="ARBA00004141"/>
    </source>
</evidence>
<evidence type="ECO:0000256" key="7">
    <source>
        <dbReference type="PIRNR" id="PIRNR002744"/>
    </source>
</evidence>
<feature type="transmembrane region" description="Helical" evidence="9">
    <location>
        <begin position="149"/>
        <end position="173"/>
    </location>
</feature>
<evidence type="ECO:0000256" key="2">
    <source>
        <dbReference type="ARBA" id="ARBA00008974"/>
    </source>
</evidence>
<dbReference type="GO" id="GO:0022857">
    <property type="term" value="F:transmembrane transporter activity"/>
    <property type="evidence" value="ECO:0007669"/>
    <property type="project" value="InterPro"/>
</dbReference>
<accession>A0AA38RJM2</accession>
<dbReference type="InterPro" id="IPR026030">
    <property type="entry name" value="Pur-cyt_permease_Fcy2/21/22"/>
</dbReference>
<comment type="caution">
    <text evidence="10">The sequence shown here is derived from an EMBL/GenBank/DDBJ whole genome shotgun (WGS) entry which is preliminary data.</text>
</comment>
<keyword evidence="11" id="KW-1185">Reference proteome</keyword>
<feature type="transmembrane region" description="Helical" evidence="9">
    <location>
        <begin position="485"/>
        <end position="504"/>
    </location>
</feature>
<keyword evidence="4 9" id="KW-0812">Transmembrane</keyword>
<feature type="transmembrane region" description="Helical" evidence="9">
    <location>
        <begin position="379"/>
        <end position="401"/>
    </location>
</feature>